<proteinExistence type="predicted"/>
<keyword evidence="2" id="KW-1185">Reference proteome</keyword>
<sequence length="212" mass="24754">MSVSYKESKPRCLVCKGHGCFICDETGLISELSYYNGSVLAKTVFSTSDVDGFIMAICAKIDEVIQSGIKVCSLEKQPLDQFIWQLKKEIIEDINDDNVSHSDIAAWWMLNKEALPTKEAIEECYLLIELRTECDMGEAWCEERRFIRDDYFDDYCIEELYDVGYLTYQNANINKPSWLEQFIDQKKLTDAIQNDYRFILLSNGKEYWIYNQ</sequence>
<name>A0ABT5LFE5_9GAMM</name>
<dbReference type="EMBL" id="JAQRFI010000022">
    <property type="protein sequence ID" value="MDC9589789.1"/>
    <property type="molecule type" value="Genomic_DNA"/>
</dbReference>
<comment type="caution">
    <text evidence="1">The sequence shown here is derived from an EMBL/GenBank/DDBJ whole genome shotgun (WGS) entry which is preliminary data.</text>
</comment>
<protein>
    <submittedName>
        <fullName evidence="1">Uncharacterized protein</fullName>
    </submittedName>
</protein>
<dbReference type="Proteomes" id="UP001217178">
    <property type="component" value="Unassembled WGS sequence"/>
</dbReference>
<reference evidence="1 2" key="1">
    <citation type="submission" date="2023-02" db="EMBL/GenBank/DDBJ databases">
        <title>Entomopathogenic bacteria.</title>
        <authorList>
            <person name="Machado R.A."/>
        </authorList>
    </citation>
    <scope>NUCLEOTIDE SEQUENCE [LARGE SCALE GENOMIC DNA]</scope>
    <source>
        <strain evidence="1 2">XENO-10</strain>
    </source>
</reference>
<evidence type="ECO:0000313" key="2">
    <source>
        <dbReference type="Proteomes" id="UP001217178"/>
    </source>
</evidence>
<gene>
    <name evidence="1" type="ORF">PSI23_10890</name>
</gene>
<organism evidence="1 2">
    <name type="scientific">Xenorhabdus yunnanensis</name>
    <dbReference type="NCBI Taxonomy" id="3025878"/>
    <lineage>
        <taxon>Bacteria</taxon>
        <taxon>Pseudomonadati</taxon>
        <taxon>Pseudomonadota</taxon>
        <taxon>Gammaproteobacteria</taxon>
        <taxon>Enterobacterales</taxon>
        <taxon>Morganellaceae</taxon>
        <taxon>Xenorhabdus</taxon>
    </lineage>
</organism>
<accession>A0ABT5LFE5</accession>
<evidence type="ECO:0000313" key="1">
    <source>
        <dbReference type="EMBL" id="MDC9589789.1"/>
    </source>
</evidence>
<dbReference type="RefSeq" id="WP_273555105.1">
    <property type="nucleotide sequence ID" value="NZ_JAQRFI010000022.1"/>
</dbReference>